<accession>A0A1W5ZV60</accession>
<keyword evidence="1" id="KW-0812">Transmembrane</keyword>
<organism evidence="2 3">
    <name type="scientific">Halobacillus mangrovi</name>
    <dbReference type="NCBI Taxonomy" id="402384"/>
    <lineage>
        <taxon>Bacteria</taxon>
        <taxon>Bacillati</taxon>
        <taxon>Bacillota</taxon>
        <taxon>Bacilli</taxon>
        <taxon>Bacillales</taxon>
        <taxon>Bacillaceae</taxon>
        <taxon>Halobacillus</taxon>
    </lineage>
</organism>
<dbReference type="EMBL" id="CP020772">
    <property type="protein sequence ID" value="ARI77212.1"/>
    <property type="molecule type" value="Genomic_DNA"/>
</dbReference>
<evidence type="ECO:0000313" key="2">
    <source>
        <dbReference type="EMBL" id="ARI77212.1"/>
    </source>
</evidence>
<name>A0A1W5ZV60_9BACI</name>
<dbReference type="Gene3D" id="1.10.1760.20">
    <property type="match status" value="1"/>
</dbReference>
<dbReference type="GO" id="GO:0022857">
    <property type="term" value="F:transmembrane transporter activity"/>
    <property type="evidence" value="ECO:0007669"/>
    <property type="project" value="InterPro"/>
</dbReference>
<evidence type="ECO:0000256" key="1">
    <source>
        <dbReference type="SAM" id="Phobius"/>
    </source>
</evidence>
<feature type="transmembrane region" description="Helical" evidence="1">
    <location>
        <begin position="6"/>
        <end position="23"/>
    </location>
</feature>
<evidence type="ECO:0000313" key="3">
    <source>
        <dbReference type="Proteomes" id="UP000192527"/>
    </source>
</evidence>
<gene>
    <name evidence="2" type="ORF">HM131_10340</name>
</gene>
<dbReference type="InterPro" id="IPR024529">
    <property type="entry name" value="ECF_trnsprt_substrate-spec"/>
</dbReference>
<reference evidence="2 3" key="1">
    <citation type="submission" date="2017-04" db="EMBL/GenBank/DDBJ databases">
        <title>The whole genome sequencing and assembly of Halobacillus mangrovi strain.</title>
        <authorList>
            <person name="Lee S.-J."/>
            <person name="Park M.-K."/>
            <person name="Kim J.-Y."/>
            <person name="Lee Y.-J."/>
            <person name="Yi H."/>
            <person name="Bahn Y.-S."/>
            <person name="Kim J.F."/>
            <person name="Lee D.-W."/>
        </authorList>
    </citation>
    <scope>NUCLEOTIDE SEQUENCE [LARGE SCALE GENOMIC DNA]</scope>
    <source>
        <strain evidence="2 3">KTB 131</strain>
    </source>
</reference>
<feature type="transmembrane region" description="Helical" evidence="1">
    <location>
        <begin position="35"/>
        <end position="54"/>
    </location>
</feature>
<keyword evidence="3" id="KW-1185">Reference proteome</keyword>
<protein>
    <submittedName>
        <fullName evidence="2">ECF transporter S component</fullName>
    </submittedName>
</protein>
<dbReference type="Proteomes" id="UP000192527">
    <property type="component" value="Chromosome"/>
</dbReference>
<dbReference type="STRING" id="402384.HM131_10340"/>
<proteinExistence type="predicted"/>
<feature type="transmembrane region" description="Helical" evidence="1">
    <location>
        <begin position="66"/>
        <end position="86"/>
    </location>
</feature>
<sequence length="182" mass="19764">MNTYKITLIAMLAALAIAGRIALASLPNIQPVTAIIILTSFWLGPLAGVIMALLTTTVSNMLLGMGIWTIWQIAAWTVIGLIAGLLGKVWPRLPLWALTAYGVFSGLFFGVVISLTMRTIGQPFWAYYLAGLPFDLNHAVANAVFILALSPILAKLFKKYEKRNGLKETTSPQSYVGNQTHS</sequence>
<dbReference type="Pfam" id="PF12822">
    <property type="entry name" value="ECF_trnsprt"/>
    <property type="match status" value="1"/>
</dbReference>
<feature type="transmembrane region" description="Helical" evidence="1">
    <location>
        <begin position="93"/>
        <end position="116"/>
    </location>
</feature>
<dbReference type="RefSeq" id="WP_085029684.1">
    <property type="nucleotide sequence ID" value="NZ_CP020772.1"/>
</dbReference>
<dbReference type="KEGG" id="hmn:HM131_10340"/>
<feature type="transmembrane region" description="Helical" evidence="1">
    <location>
        <begin position="136"/>
        <end position="157"/>
    </location>
</feature>
<keyword evidence="1" id="KW-1133">Transmembrane helix</keyword>
<dbReference type="OrthoDB" id="5198189at2"/>
<dbReference type="AlphaFoldDB" id="A0A1W5ZV60"/>
<keyword evidence="1" id="KW-0472">Membrane</keyword>